<name>A0A943EEK7_9FIRM</name>
<dbReference type="AlphaFoldDB" id="A0A943EEK7"/>
<reference evidence="1" key="1">
    <citation type="submission" date="2021-02" db="EMBL/GenBank/DDBJ databases">
        <title>Infant gut strain persistence is associated with maternal origin, phylogeny, and functional potential including surface adhesion and iron acquisition.</title>
        <authorList>
            <person name="Lou Y.C."/>
        </authorList>
    </citation>
    <scope>NUCLEOTIDE SEQUENCE</scope>
    <source>
        <strain evidence="1">L3_106_000M1_dasL3_106_000M1_concoct_15</strain>
    </source>
</reference>
<protein>
    <submittedName>
        <fullName evidence="1">Uncharacterized protein</fullName>
    </submittedName>
</protein>
<dbReference type="Proteomes" id="UP000754226">
    <property type="component" value="Unassembled WGS sequence"/>
</dbReference>
<accession>A0A943EEK7</accession>
<dbReference type="EMBL" id="JAGZCZ010000007">
    <property type="protein sequence ID" value="MBS5519993.1"/>
    <property type="molecule type" value="Genomic_DNA"/>
</dbReference>
<sequence length="531" mass="60851">MEFWKEESSLYQIIKDHLNQEGYFDPDLIEDQNFVDTYAVLFREPGTSDSFMASLPDRPQEEVGSVIAGALAAYAKNPDSKAEKELYASISSVPFIVYNDYLVDLLSTQEIPDALWDLCHRWLYHAFAPEVLKLAITVTGLHLLNEENLNEVERLHKDLMLLARCEELTSFVVYALELGHLLENEDLWEILTHTRGWGRVCAMSTYDFITPEEKHWLLLNGCDLTVDYPAVALLVVEKSNLLEMLEKEQLDDETFDAVLHTMVDYLDFLANFEAQPVEDGADKALELPPLSYSHVLERLLVHAGQHQTTLEQVAGLMSLREELQEMIDNENWDYFSMNQCHLYVGTLDGVVMGRDWKKILPKEILSKDGSVNILPLQLADILGIDIHTQVWNLLKKDSMRTLLYPYLLQSGSKARLEKVTDFAMLHLDAYLQDERLVIPLLRGLMNVPPWGGDIIAECLSSLHEGARSVAVEVLEAWPDKKWNGKLQMALVRARELTTQPILRMRIDELINHKTLEFEDFVNYMKAQKGQE</sequence>
<proteinExistence type="predicted"/>
<evidence type="ECO:0000313" key="2">
    <source>
        <dbReference type="Proteomes" id="UP000754226"/>
    </source>
</evidence>
<comment type="caution">
    <text evidence="1">The sequence shown here is derived from an EMBL/GenBank/DDBJ whole genome shotgun (WGS) entry which is preliminary data.</text>
</comment>
<organism evidence="1 2">
    <name type="scientific">Acidaminococcus intestini</name>
    <dbReference type="NCBI Taxonomy" id="187327"/>
    <lineage>
        <taxon>Bacteria</taxon>
        <taxon>Bacillati</taxon>
        <taxon>Bacillota</taxon>
        <taxon>Negativicutes</taxon>
        <taxon>Acidaminococcales</taxon>
        <taxon>Acidaminococcaceae</taxon>
        <taxon>Acidaminococcus</taxon>
    </lineage>
</organism>
<gene>
    <name evidence="1" type="ORF">KHX13_06675</name>
</gene>
<evidence type="ECO:0000313" key="1">
    <source>
        <dbReference type="EMBL" id="MBS5519993.1"/>
    </source>
</evidence>